<name>A0ABR2ZU74_9AGAR</name>
<evidence type="ECO:0000256" key="1">
    <source>
        <dbReference type="SAM" id="MobiDB-lite"/>
    </source>
</evidence>
<feature type="region of interest" description="Disordered" evidence="1">
    <location>
        <begin position="119"/>
        <end position="180"/>
    </location>
</feature>
<gene>
    <name evidence="2" type="ORF">AAF712_007748</name>
</gene>
<sequence length="366" mass="40745">MVHVFDTVRLVYYPGIKGSLISQENIHGAIEMLKTDLLALKVPHPPQVNISVVEKGTIEFFWNTKKGGVGYSLYPSLVEFTQKNPQTLDIVLNQRFRNSAKQPELQETLRSLLIKNVEFQSRPAPDTPTQPRRHSQSSFSGHSTRISLQHNPTQKRRSSNLSWTNQESGKASVSDRSVDSMRDLKLQREAQELLDDIGENILKPKIESDSSPKIGTLKPLAAPTHGPTQSNNACDKVQPKLDLQEPRVGPCRNGIPVSAESLLSELAEVRRKIAAEVAKESAICEQLRTRGVTPDLSTDGLLMSARETAQFRQATMQLLEEKKRRKAAEDALKDVQRECREPFVVPALLDAFVALSNASTNVLDGR</sequence>
<feature type="region of interest" description="Disordered" evidence="1">
    <location>
        <begin position="204"/>
        <end position="235"/>
    </location>
</feature>
<organism evidence="2 3">
    <name type="scientific">Marasmius tenuissimus</name>
    <dbReference type="NCBI Taxonomy" id="585030"/>
    <lineage>
        <taxon>Eukaryota</taxon>
        <taxon>Fungi</taxon>
        <taxon>Dikarya</taxon>
        <taxon>Basidiomycota</taxon>
        <taxon>Agaricomycotina</taxon>
        <taxon>Agaricomycetes</taxon>
        <taxon>Agaricomycetidae</taxon>
        <taxon>Agaricales</taxon>
        <taxon>Marasmiineae</taxon>
        <taxon>Marasmiaceae</taxon>
        <taxon>Marasmius</taxon>
    </lineage>
</organism>
<accession>A0ABR2ZU74</accession>
<feature type="compositionally biased region" description="Polar residues" evidence="1">
    <location>
        <begin position="159"/>
        <end position="171"/>
    </location>
</feature>
<protein>
    <submittedName>
        <fullName evidence="2">Uncharacterized protein</fullName>
    </submittedName>
</protein>
<keyword evidence="3" id="KW-1185">Reference proteome</keyword>
<proteinExistence type="predicted"/>
<evidence type="ECO:0000313" key="3">
    <source>
        <dbReference type="Proteomes" id="UP001437256"/>
    </source>
</evidence>
<dbReference type="Proteomes" id="UP001437256">
    <property type="component" value="Unassembled WGS sequence"/>
</dbReference>
<comment type="caution">
    <text evidence="2">The sequence shown here is derived from an EMBL/GenBank/DDBJ whole genome shotgun (WGS) entry which is preliminary data.</text>
</comment>
<dbReference type="EMBL" id="JBBXMP010000050">
    <property type="protein sequence ID" value="KAL0065237.1"/>
    <property type="molecule type" value="Genomic_DNA"/>
</dbReference>
<reference evidence="2 3" key="1">
    <citation type="submission" date="2024-05" db="EMBL/GenBank/DDBJ databases">
        <title>A draft genome resource for the thread blight pathogen Marasmius tenuissimus strain MS-2.</title>
        <authorList>
            <person name="Yulfo-Soto G.E."/>
            <person name="Baruah I.K."/>
            <person name="Amoako-Attah I."/>
            <person name="Bukari Y."/>
            <person name="Meinhardt L.W."/>
            <person name="Bailey B.A."/>
            <person name="Cohen S.P."/>
        </authorList>
    </citation>
    <scope>NUCLEOTIDE SEQUENCE [LARGE SCALE GENOMIC DNA]</scope>
    <source>
        <strain evidence="2 3">MS-2</strain>
    </source>
</reference>
<feature type="compositionally biased region" description="Polar residues" evidence="1">
    <location>
        <begin position="136"/>
        <end position="152"/>
    </location>
</feature>
<evidence type="ECO:0000313" key="2">
    <source>
        <dbReference type="EMBL" id="KAL0065237.1"/>
    </source>
</evidence>